<feature type="domain" description="UvrD-like helicase C-terminal" evidence="17">
    <location>
        <begin position="305"/>
        <end position="584"/>
    </location>
</feature>
<keyword evidence="10" id="KW-0234">DNA repair</keyword>
<dbReference type="Gene3D" id="3.40.50.300">
    <property type="entry name" value="P-loop containing nucleotide triphosphate hydrolases"/>
    <property type="match status" value="2"/>
</dbReference>
<dbReference type="Pfam" id="PF00580">
    <property type="entry name" value="UvrD-helicase"/>
    <property type="match status" value="1"/>
</dbReference>
<dbReference type="Pfam" id="PF12705">
    <property type="entry name" value="PDDEXK_1"/>
    <property type="match status" value="1"/>
</dbReference>
<keyword evidence="4" id="KW-0227">DNA damage</keyword>
<proteinExistence type="inferred from homology"/>
<comment type="catalytic activity">
    <reaction evidence="12">
        <text>Couples ATP hydrolysis with the unwinding of duplex DNA by translocating in the 3'-5' direction.</text>
        <dbReference type="EC" id="5.6.2.4"/>
    </reaction>
</comment>
<evidence type="ECO:0000256" key="10">
    <source>
        <dbReference type="ARBA" id="ARBA00023204"/>
    </source>
</evidence>
<evidence type="ECO:0000256" key="14">
    <source>
        <dbReference type="ARBA" id="ARBA00048988"/>
    </source>
</evidence>
<dbReference type="PROSITE" id="PS00018">
    <property type="entry name" value="EF_HAND_1"/>
    <property type="match status" value="1"/>
</dbReference>
<dbReference type="InterPro" id="IPR000212">
    <property type="entry name" value="DNA_helicase_UvrD/REP"/>
</dbReference>
<evidence type="ECO:0000256" key="7">
    <source>
        <dbReference type="ARBA" id="ARBA00022839"/>
    </source>
</evidence>
<feature type="domain" description="UvrD-like helicase ATP-binding" evidence="16">
    <location>
        <begin position="4"/>
        <end position="302"/>
    </location>
</feature>
<evidence type="ECO:0000256" key="4">
    <source>
        <dbReference type="ARBA" id="ARBA00022763"/>
    </source>
</evidence>
<name>A0A2W5Z6F3_9BACT</name>
<dbReference type="GO" id="GO:0033202">
    <property type="term" value="C:DNA helicase complex"/>
    <property type="evidence" value="ECO:0007669"/>
    <property type="project" value="TreeGrafter"/>
</dbReference>
<comment type="similarity">
    <text evidence="1">Belongs to the helicase family. UvrD subfamily.</text>
</comment>
<evidence type="ECO:0000256" key="15">
    <source>
        <dbReference type="PROSITE-ProRule" id="PRU00560"/>
    </source>
</evidence>
<dbReference type="GO" id="GO:0005829">
    <property type="term" value="C:cytosol"/>
    <property type="evidence" value="ECO:0007669"/>
    <property type="project" value="TreeGrafter"/>
</dbReference>
<keyword evidence="11" id="KW-0413">Isomerase</keyword>
<evidence type="ECO:0000256" key="11">
    <source>
        <dbReference type="ARBA" id="ARBA00023235"/>
    </source>
</evidence>
<feature type="binding site" evidence="15">
    <location>
        <begin position="25"/>
        <end position="32"/>
    </location>
    <ligand>
        <name>ATP</name>
        <dbReference type="ChEBI" id="CHEBI:30616"/>
    </ligand>
</feature>
<dbReference type="InterPro" id="IPR013986">
    <property type="entry name" value="DExx_box_DNA_helicase_dom_sf"/>
</dbReference>
<dbReference type="Gene3D" id="3.90.320.10">
    <property type="match status" value="1"/>
</dbReference>
<dbReference type="Pfam" id="PF13361">
    <property type="entry name" value="UvrD_C"/>
    <property type="match status" value="1"/>
</dbReference>
<dbReference type="Gene3D" id="1.10.10.160">
    <property type="match status" value="1"/>
</dbReference>
<dbReference type="Gene3D" id="1.10.486.10">
    <property type="entry name" value="PCRA, domain 4"/>
    <property type="match status" value="1"/>
</dbReference>
<keyword evidence="8 15" id="KW-0067">ATP-binding</keyword>
<dbReference type="PROSITE" id="PS51198">
    <property type="entry name" value="UVRD_HELICASE_ATP_BIND"/>
    <property type="match status" value="1"/>
</dbReference>
<dbReference type="InterPro" id="IPR018247">
    <property type="entry name" value="EF_Hand_1_Ca_BS"/>
</dbReference>
<protein>
    <recommendedName>
        <fullName evidence="13">DNA 3'-5' helicase</fullName>
        <ecNumber evidence="13">5.6.2.4</ecNumber>
    </recommendedName>
</protein>
<evidence type="ECO:0000256" key="2">
    <source>
        <dbReference type="ARBA" id="ARBA00022722"/>
    </source>
</evidence>
<dbReference type="Proteomes" id="UP000248724">
    <property type="component" value="Unassembled WGS sequence"/>
</dbReference>
<dbReference type="EMBL" id="QHBU01000263">
    <property type="protein sequence ID" value="PZR78316.1"/>
    <property type="molecule type" value="Genomic_DNA"/>
</dbReference>
<evidence type="ECO:0000256" key="3">
    <source>
        <dbReference type="ARBA" id="ARBA00022741"/>
    </source>
</evidence>
<accession>A0A2W5Z6F3</accession>
<dbReference type="GO" id="GO:0000725">
    <property type="term" value="P:recombinational repair"/>
    <property type="evidence" value="ECO:0007669"/>
    <property type="project" value="TreeGrafter"/>
</dbReference>
<comment type="catalytic activity">
    <reaction evidence="14">
        <text>ATP + H2O = ADP + phosphate + H(+)</text>
        <dbReference type="Rhea" id="RHEA:13065"/>
        <dbReference type="ChEBI" id="CHEBI:15377"/>
        <dbReference type="ChEBI" id="CHEBI:15378"/>
        <dbReference type="ChEBI" id="CHEBI:30616"/>
        <dbReference type="ChEBI" id="CHEBI:43474"/>
        <dbReference type="ChEBI" id="CHEBI:456216"/>
        <dbReference type="EC" id="5.6.2.4"/>
    </reaction>
</comment>
<evidence type="ECO:0000256" key="5">
    <source>
        <dbReference type="ARBA" id="ARBA00022801"/>
    </source>
</evidence>
<evidence type="ECO:0000313" key="19">
    <source>
        <dbReference type="Proteomes" id="UP000248724"/>
    </source>
</evidence>
<dbReference type="GO" id="GO:0004527">
    <property type="term" value="F:exonuclease activity"/>
    <property type="evidence" value="ECO:0007669"/>
    <property type="project" value="UniProtKB-KW"/>
</dbReference>
<sequence>MPSVPLDRDQQDAVAHRTGPCLVLAGPGSGKTRVIVERFLALDSEGVAASAQLVLTYTRKAAAEMRSRTEAAHGPFAGEPPLSNYHSFAGRVVRAWGWLAGISPAFRIADEAERWLHLEAVLASLRPRTLWNPVRPHDLVDSILDVIGKAKQELVTPERYAEWATAALAADDDPAARALLQRHEEIAAVYAALDERYLRCAVLDHDDTILRAEQLLREHDAPRHALCDSIEYVMVDEYQDTNYAQARLVETLVASHRNILVVADDDQAIYKFRGASLANLDRFSRTYPEHAKVVLSHNYRSTPAIVGAAGAVISVADPTSRIAKRLTAERAAGDAVELWEAPDERSEVLGVAAECRRLIESGTRAADIAWLFRRHADMRAAIGALREVSVPYQVQGGRGFFTQPEIKDLLALLSAAADPADTQALLRCLQLPSWTVSNRGRLALVQLCSDHDAPLPGLLGTVAASALDEQDAAGAARCVADVAALHAMTAREDVREIFYEALERSNFLGLLDQQSELARMQTGANLNKFGELLEAFADWSDDHRLATALRYLEVLRNSRNADELATIDAVDDGVMLLTAHSAKGLEWPVVILSGCVESRWPGRWTVSPSTLALPAALVPELPPDGDAVIDEERRLFYVALTRARDRLVLARARRYPRSFKDEVPSPFLGAVAGRGDAWLREVPAAAPLHPRPARASGGRSGERLSVGVSDIRVFKQCPRRFEYRHRYRLPVRDSLQSWYGTLMHTVLQNAAMRRNAGEVVDADRVAAIWNDAWVATRGPKGSHPELRELGEQQLRRYVEGSAWQHASVTAVEENFTLALDHADVHGRWDRLDSNGNGAVTVVDYKTGPPRDEERLRRDIQVRAYAVAVSRREHSDDVAVELHHLQTAEVTRVAFTREQLETSYRFLSVTAKDMAAAWRDGDFPPHPSAWNCTRCEYRTVCDEGRSTEQS</sequence>
<keyword evidence="2" id="KW-0540">Nuclease</keyword>
<dbReference type="EC" id="5.6.2.4" evidence="13"/>
<dbReference type="InterPro" id="IPR014016">
    <property type="entry name" value="UvrD-like_ATP-bd"/>
</dbReference>
<dbReference type="AlphaFoldDB" id="A0A2W5Z6F3"/>
<dbReference type="PROSITE" id="PS51217">
    <property type="entry name" value="UVRD_HELICASE_CTER"/>
    <property type="match status" value="1"/>
</dbReference>
<dbReference type="PANTHER" id="PTHR11070:SF2">
    <property type="entry name" value="ATP-DEPENDENT DNA HELICASE SRS2"/>
    <property type="match status" value="1"/>
</dbReference>
<organism evidence="18 19">
    <name type="scientific">Candidatus Aeolococcus gillhamiae</name>
    <dbReference type="NCBI Taxonomy" id="3127015"/>
    <lineage>
        <taxon>Bacteria</taxon>
        <taxon>Bacillati</taxon>
        <taxon>Candidatus Dormiibacterota</taxon>
        <taxon>Candidatus Dormibacteria</taxon>
        <taxon>Candidatus Aeolococcales</taxon>
        <taxon>Candidatus Aeolococcaceae</taxon>
        <taxon>Candidatus Aeolococcus</taxon>
    </lineage>
</organism>
<dbReference type="InterPro" id="IPR011604">
    <property type="entry name" value="PDDEXK-like_dom_sf"/>
</dbReference>
<dbReference type="GO" id="GO:0003677">
    <property type="term" value="F:DNA binding"/>
    <property type="evidence" value="ECO:0007669"/>
    <property type="project" value="UniProtKB-KW"/>
</dbReference>
<dbReference type="GO" id="GO:0043138">
    <property type="term" value="F:3'-5' DNA helicase activity"/>
    <property type="evidence" value="ECO:0007669"/>
    <property type="project" value="UniProtKB-EC"/>
</dbReference>
<dbReference type="InterPro" id="IPR038726">
    <property type="entry name" value="PDDEXK_AddAB-type"/>
</dbReference>
<evidence type="ECO:0000256" key="6">
    <source>
        <dbReference type="ARBA" id="ARBA00022806"/>
    </source>
</evidence>
<evidence type="ECO:0000256" key="9">
    <source>
        <dbReference type="ARBA" id="ARBA00023125"/>
    </source>
</evidence>
<evidence type="ECO:0000259" key="16">
    <source>
        <dbReference type="PROSITE" id="PS51198"/>
    </source>
</evidence>
<dbReference type="InterPro" id="IPR014017">
    <property type="entry name" value="DNA_helicase_UvrD-like_C"/>
</dbReference>
<dbReference type="CDD" id="cd17932">
    <property type="entry name" value="DEXQc_UvrD"/>
    <property type="match status" value="1"/>
</dbReference>
<dbReference type="PANTHER" id="PTHR11070">
    <property type="entry name" value="UVRD / RECB / PCRA DNA HELICASE FAMILY MEMBER"/>
    <property type="match status" value="1"/>
</dbReference>
<evidence type="ECO:0000259" key="17">
    <source>
        <dbReference type="PROSITE" id="PS51217"/>
    </source>
</evidence>
<evidence type="ECO:0000256" key="12">
    <source>
        <dbReference type="ARBA" id="ARBA00034617"/>
    </source>
</evidence>
<keyword evidence="9" id="KW-0238">DNA-binding</keyword>
<evidence type="ECO:0000256" key="8">
    <source>
        <dbReference type="ARBA" id="ARBA00022840"/>
    </source>
</evidence>
<evidence type="ECO:0000313" key="18">
    <source>
        <dbReference type="EMBL" id="PZR78316.1"/>
    </source>
</evidence>
<dbReference type="InterPro" id="IPR027417">
    <property type="entry name" value="P-loop_NTPase"/>
</dbReference>
<evidence type="ECO:0000256" key="13">
    <source>
        <dbReference type="ARBA" id="ARBA00034808"/>
    </source>
</evidence>
<keyword evidence="3 15" id="KW-0547">Nucleotide-binding</keyword>
<gene>
    <name evidence="18" type="ORF">DLM65_13355</name>
</gene>
<keyword evidence="6 15" id="KW-0347">Helicase</keyword>
<dbReference type="SUPFAM" id="SSF52540">
    <property type="entry name" value="P-loop containing nucleoside triphosphate hydrolases"/>
    <property type="match status" value="1"/>
</dbReference>
<comment type="caution">
    <text evidence="18">The sequence shown here is derived from an EMBL/GenBank/DDBJ whole genome shotgun (WGS) entry which is preliminary data.</text>
</comment>
<dbReference type="GO" id="GO:0005524">
    <property type="term" value="F:ATP binding"/>
    <property type="evidence" value="ECO:0007669"/>
    <property type="project" value="UniProtKB-UniRule"/>
</dbReference>
<evidence type="ECO:0000256" key="1">
    <source>
        <dbReference type="ARBA" id="ARBA00009922"/>
    </source>
</evidence>
<reference evidence="18 19" key="1">
    <citation type="journal article" date="2017" name="Nature">
        <title>Atmospheric trace gases support primary production in Antarctic desert surface soil.</title>
        <authorList>
            <person name="Ji M."/>
            <person name="Greening C."/>
            <person name="Vanwonterghem I."/>
            <person name="Carere C.R."/>
            <person name="Bay S.K."/>
            <person name="Steen J.A."/>
            <person name="Montgomery K."/>
            <person name="Lines T."/>
            <person name="Beardall J."/>
            <person name="van Dorst J."/>
            <person name="Snape I."/>
            <person name="Stott M.B."/>
            <person name="Hugenholtz P."/>
            <person name="Ferrari B.C."/>
        </authorList>
    </citation>
    <scope>NUCLEOTIDE SEQUENCE [LARGE SCALE GENOMIC DNA]</scope>
    <source>
        <strain evidence="18">RRmetagenome_bin12</strain>
    </source>
</reference>
<keyword evidence="5 15" id="KW-0378">Hydrolase</keyword>
<keyword evidence="7" id="KW-0269">Exonuclease</keyword>